<evidence type="ECO:0000256" key="1">
    <source>
        <dbReference type="ARBA" id="ARBA00023002"/>
    </source>
</evidence>
<dbReference type="Gene3D" id="3.40.50.700">
    <property type="entry name" value="NADH:ubiquinone oxidoreductase-like, 20kDa subunit"/>
    <property type="match status" value="1"/>
</dbReference>
<comment type="caution">
    <text evidence="3">The sequence shown here is derived from an EMBL/GenBank/DDBJ whole genome shotgun (WGS) entry which is preliminary data.</text>
</comment>
<proteinExistence type="predicted"/>
<sequence length="159" mass="18172">MNNKLKIGWFSFSCSEDSTIIFTELLNDYYLEWRNLIDFRSMLILQKKSNPVDLDVAFIEGAITSKSQEKKLLTIRNNAKKLVAVGSCAVIGMPSSQRNTFQKDLKGEINNVLITFDYTQNVKKVADIVRVDDTVAGCPMNEAQFLELINRYFKEFGIK</sequence>
<organism evidence="3 4">
    <name type="scientific">Candidatus Gottesmanbacteria bacterium RIFCSPHIGHO2_01_FULL_40_15</name>
    <dbReference type="NCBI Taxonomy" id="1798376"/>
    <lineage>
        <taxon>Bacteria</taxon>
        <taxon>Candidatus Gottesmaniibacteriota</taxon>
    </lineage>
</organism>
<name>A0A1F5Z781_9BACT</name>
<dbReference type="Proteomes" id="UP000177354">
    <property type="component" value="Unassembled WGS sequence"/>
</dbReference>
<evidence type="ECO:0000313" key="3">
    <source>
        <dbReference type="EMBL" id="OGG08164.1"/>
    </source>
</evidence>
<dbReference type="InterPro" id="IPR006137">
    <property type="entry name" value="NADH_UbQ_OxRdtase-like_20kDa"/>
</dbReference>
<dbReference type="PANTHER" id="PTHR42845:SF1">
    <property type="entry name" value="HYDROGENASE SMALL SUBUNIT"/>
    <property type="match status" value="1"/>
</dbReference>
<dbReference type="AlphaFoldDB" id="A0A1F5Z781"/>
<keyword evidence="1" id="KW-0560">Oxidoreductase</keyword>
<dbReference type="Pfam" id="PF01058">
    <property type="entry name" value="Oxidored_q6"/>
    <property type="match status" value="1"/>
</dbReference>
<feature type="domain" description="NADH:ubiquinone oxidoreductase-like 20kDa subunit" evidence="2">
    <location>
        <begin position="35"/>
        <end position="150"/>
    </location>
</feature>
<evidence type="ECO:0000259" key="2">
    <source>
        <dbReference type="Pfam" id="PF01058"/>
    </source>
</evidence>
<protein>
    <recommendedName>
        <fullName evidence="2">NADH:ubiquinone oxidoreductase-like 20kDa subunit domain-containing protein</fullName>
    </recommendedName>
</protein>
<dbReference type="SUPFAM" id="SSF56770">
    <property type="entry name" value="HydA/Nqo6-like"/>
    <property type="match status" value="1"/>
</dbReference>
<dbReference type="InterPro" id="IPR037024">
    <property type="entry name" value="NiFe_Hase_small_N_sf"/>
</dbReference>
<reference evidence="3 4" key="1">
    <citation type="journal article" date="2016" name="Nat. Commun.">
        <title>Thousands of microbial genomes shed light on interconnected biogeochemical processes in an aquifer system.</title>
        <authorList>
            <person name="Anantharaman K."/>
            <person name="Brown C.T."/>
            <person name="Hug L.A."/>
            <person name="Sharon I."/>
            <person name="Castelle C.J."/>
            <person name="Probst A.J."/>
            <person name="Thomas B.C."/>
            <person name="Singh A."/>
            <person name="Wilkins M.J."/>
            <person name="Karaoz U."/>
            <person name="Brodie E.L."/>
            <person name="Williams K.H."/>
            <person name="Hubbard S.S."/>
            <person name="Banfield J.F."/>
        </authorList>
    </citation>
    <scope>NUCLEOTIDE SEQUENCE [LARGE SCALE GENOMIC DNA]</scope>
</reference>
<dbReference type="GO" id="GO:0051536">
    <property type="term" value="F:iron-sulfur cluster binding"/>
    <property type="evidence" value="ECO:0007669"/>
    <property type="project" value="InterPro"/>
</dbReference>
<dbReference type="GO" id="GO:0016491">
    <property type="term" value="F:oxidoreductase activity"/>
    <property type="evidence" value="ECO:0007669"/>
    <property type="project" value="UniProtKB-KW"/>
</dbReference>
<gene>
    <name evidence="3" type="ORF">A2777_02140</name>
</gene>
<accession>A0A1F5Z781</accession>
<dbReference type="EMBL" id="MFJF01000005">
    <property type="protein sequence ID" value="OGG08164.1"/>
    <property type="molecule type" value="Genomic_DNA"/>
</dbReference>
<dbReference type="PANTHER" id="PTHR42845">
    <property type="entry name" value="COENZYME F420-REDUCING HYDROGENASE, GAMMA SUBUNIT"/>
    <property type="match status" value="1"/>
</dbReference>
<evidence type="ECO:0000313" key="4">
    <source>
        <dbReference type="Proteomes" id="UP000177354"/>
    </source>
</evidence>
<dbReference type="InterPro" id="IPR051349">
    <property type="entry name" value="Hydrogenase_assoc-protein"/>
</dbReference>